<keyword evidence="7" id="KW-0677">Repeat</keyword>
<dbReference type="PROSITE" id="PS50011">
    <property type="entry name" value="PROTEIN_KINASE_DOM"/>
    <property type="match status" value="1"/>
</dbReference>
<evidence type="ECO:0000313" key="19">
    <source>
        <dbReference type="Proteomes" id="UP000026915"/>
    </source>
</evidence>
<dbReference type="Gene3D" id="3.30.200.20">
    <property type="entry name" value="Phosphorylase Kinase, domain 1"/>
    <property type="match status" value="1"/>
</dbReference>
<keyword evidence="10" id="KW-0106">Calcium</keyword>
<evidence type="ECO:0000256" key="5">
    <source>
        <dbReference type="ARBA" id="ARBA00022679"/>
    </source>
</evidence>
<dbReference type="InterPro" id="IPR017441">
    <property type="entry name" value="Protein_kinase_ATP_BS"/>
</dbReference>
<dbReference type="GO" id="GO:0046872">
    <property type="term" value="F:metal ion binding"/>
    <property type="evidence" value="ECO:0007669"/>
    <property type="project" value="UniProtKB-KW"/>
</dbReference>
<organism evidence="18 19">
    <name type="scientific">Theobroma cacao</name>
    <name type="common">Cacao</name>
    <name type="synonym">Cocoa</name>
    <dbReference type="NCBI Taxonomy" id="3641"/>
    <lineage>
        <taxon>Eukaryota</taxon>
        <taxon>Viridiplantae</taxon>
        <taxon>Streptophyta</taxon>
        <taxon>Embryophyta</taxon>
        <taxon>Tracheophyta</taxon>
        <taxon>Spermatophyta</taxon>
        <taxon>Magnoliopsida</taxon>
        <taxon>eudicotyledons</taxon>
        <taxon>Gunneridae</taxon>
        <taxon>Pentapetalae</taxon>
        <taxon>rosids</taxon>
        <taxon>malvids</taxon>
        <taxon>Malvales</taxon>
        <taxon>Malvaceae</taxon>
        <taxon>Byttnerioideae</taxon>
        <taxon>Theobroma</taxon>
    </lineage>
</organism>
<dbReference type="Pfam" id="PF00069">
    <property type="entry name" value="Pkinase"/>
    <property type="match status" value="1"/>
</dbReference>
<reference evidence="18 19" key="1">
    <citation type="journal article" date="2013" name="Genome Biol.">
        <title>The genome sequence of the most widely cultivated cacao type and its use to identify candidate genes regulating pod color.</title>
        <authorList>
            <person name="Motamayor J.C."/>
            <person name="Mockaitis K."/>
            <person name="Schmutz J."/>
            <person name="Haiminen N."/>
            <person name="Iii D.L."/>
            <person name="Cornejo O."/>
            <person name="Findley S.D."/>
            <person name="Zheng P."/>
            <person name="Utro F."/>
            <person name="Royaert S."/>
            <person name="Saski C."/>
            <person name="Jenkins J."/>
            <person name="Podicheti R."/>
            <person name="Zhao M."/>
            <person name="Scheffler B.E."/>
            <person name="Stack J.C."/>
            <person name="Feltus F.A."/>
            <person name="Mustiga G.M."/>
            <person name="Amores F."/>
            <person name="Phillips W."/>
            <person name="Marelli J.P."/>
            <person name="May G.D."/>
            <person name="Shapiro H."/>
            <person name="Ma J."/>
            <person name="Bustamante C.D."/>
            <person name="Schnell R.J."/>
            <person name="Main D."/>
            <person name="Gilbert D."/>
            <person name="Parida L."/>
            <person name="Kuhn D.N."/>
        </authorList>
    </citation>
    <scope>NUCLEOTIDE SEQUENCE [LARGE SCALE GENOMIC DNA]</scope>
    <source>
        <strain evidence="19">cv. Matina 1-6</strain>
    </source>
</reference>
<comment type="catalytic activity">
    <reaction evidence="13">
        <text>L-threonyl-[protein] + ATP = O-phospho-L-threonyl-[protein] + ADP + H(+)</text>
        <dbReference type="Rhea" id="RHEA:46608"/>
        <dbReference type="Rhea" id="RHEA-COMP:11060"/>
        <dbReference type="Rhea" id="RHEA-COMP:11605"/>
        <dbReference type="ChEBI" id="CHEBI:15378"/>
        <dbReference type="ChEBI" id="CHEBI:30013"/>
        <dbReference type="ChEBI" id="CHEBI:30616"/>
        <dbReference type="ChEBI" id="CHEBI:61977"/>
        <dbReference type="ChEBI" id="CHEBI:456216"/>
        <dbReference type="EC" id="2.7.11.1"/>
    </reaction>
</comment>
<dbReference type="InterPro" id="IPR008271">
    <property type="entry name" value="Ser/Thr_kinase_AS"/>
</dbReference>
<gene>
    <name evidence="18" type="ORF">TCM_015078</name>
</gene>
<dbReference type="InterPro" id="IPR050205">
    <property type="entry name" value="CDPK_Ser/Thr_kinases"/>
</dbReference>
<keyword evidence="11 15" id="KW-0067">ATP-binding</keyword>
<sequence>MAVAKSNSISETSKQPCNCFKVASLSETILETEQTANLKDRYILGEQLGWGQFGVIRLCSDKLTREVLACKSISKDRLVTSDDARSVKLEIEIMTRLSGHPNVVDLKAVYEDEDYVHLVMELCAGGELFHRLEKYGRFSEAEARVLFRHLMQVVLYCHEIGVVHRDLKPENILLATKASSSPIKLADFGLATYIEPDHLWMKNDESCHEESSELIYQSCGEREIGSGTFSLSRDQDISFGAGSPTICGVQSPALTCRTSFSSFLVEPSTPCFPLGGFSFCNGNSDTLELSSPVPSMPSFAFFSPCSVVEQENCKLDFSTTVTRMETTYGDAGLDKVLVLPDSSPCCGPEAREMENKAAEFRRTGGSSGSRMLAFHSKRNRTIGHGEREQLDFMVSESVIRWASCTNLPTATSLRSSLVC</sequence>
<evidence type="ECO:0000256" key="6">
    <source>
        <dbReference type="ARBA" id="ARBA00022723"/>
    </source>
</evidence>
<dbReference type="SMART" id="SM00220">
    <property type="entry name" value="S_TKc"/>
    <property type="match status" value="1"/>
</dbReference>
<evidence type="ECO:0000256" key="3">
    <source>
        <dbReference type="ARBA" id="ARBA00022527"/>
    </source>
</evidence>
<name>A0A061G107_THECC</name>
<dbReference type="Gramene" id="EOY23078">
    <property type="protein sequence ID" value="EOY23078"/>
    <property type="gene ID" value="TCM_015078"/>
</dbReference>
<keyword evidence="3 16" id="KW-0723">Serine/threonine-protein kinase</keyword>
<evidence type="ECO:0000256" key="1">
    <source>
        <dbReference type="ARBA" id="ARBA00005354"/>
    </source>
</evidence>
<proteinExistence type="inferred from homology"/>
<dbReference type="GO" id="GO:0004674">
    <property type="term" value="F:protein serine/threonine kinase activity"/>
    <property type="evidence" value="ECO:0007669"/>
    <property type="project" value="UniProtKB-KW"/>
</dbReference>
<evidence type="ECO:0000256" key="14">
    <source>
        <dbReference type="ARBA" id="ARBA00048679"/>
    </source>
</evidence>
<comment type="similarity">
    <text evidence="1">Belongs to the protein kinase superfamily. CAMK Ser/Thr protein kinase family. CaMK subfamily.</text>
</comment>
<evidence type="ECO:0000256" key="7">
    <source>
        <dbReference type="ARBA" id="ARBA00022737"/>
    </source>
</evidence>
<evidence type="ECO:0000256" key="2">
    <source>
        <dbReference type="ARBA" id="ARBA00012513"/>
    </source>
</evidence>
<dbReference type="InterPro" id="IPR000719">
    <property type="entry name" value="Prot_kinase_dom"/>
</dbReference>
<evidence type="ECO:0000256" key="4">
    <source>
        <dbReference type="ARBA" id="ARBA00022553"/>
    </source>
</evidence>
<protein>
    <recommendedName>
        <fullName evidence="2">non-specific serine/threonine protein kinase</fullName>
        <ecNumber evidence="2">2.7.11.1</ecNumber>
    </recommendedName>
</protein>
<dbReference type="EMBL" id="CM001881">
    <property type="protein sequence ID" value="EOY23078.1"/>
    <property type="molecule type" value="Genomic_DNA"/>
</dbReference>
<feature type="domain" description="Protein kinase" evidence="17">
    <location>
        <begin position="42"/>
        <end position="378"/>
    </location>
</feature>
<evidence type="ECO:0000256" key="11">
    <source>
        <dbReference type="ARBA" id="ARBA00022840"/>
    </source>
</evidence>
<accession>A0A061G107</accession>
<evidence type="ECO:0000256" key="10">
    <source>
        <dbReference type="ARBA" id="ARBA00022837"/>
    </source>
</evidence>
<keyword evidence="5" id="KW-0808">Transferase</keyword>
<dbReference type="SUPFAM" id="SSF56112">
    <property type="entry name" value="Protein kinase-like (PK-like)"/>
    <property type="match status" value="1"/>
</dbReference>
<evidence type="ECO:0000259" key="17">
    <source>
        <dbReference type="PROSITE" id="PS50011"/>
    </source>
</evidence>
<evidence type="ECO:0000256" key="13">
    <source>
        <dbReference type="ARBA" id="ARBA00047899"/>
    </source>
</evidence>
<feature type="binding site" evidence="15">
    <location>
        <position position="71"/>
    </location>
    <ligand>
        <name>ATP</name>
        <dbReference type="ChEBI" id="CHEBI:30616"/>
    </ligand>
</feature>
<keyword evidence="19" id="KW-1185">Reference proteome</keyword>
<evidence type="ECO:0000256" key="15">
    <source>
        <dbReference type="PROSITE-ProRule" id="PRU10141"/>
    </source>
</evidence>
<evidence type="ECO:0000313" key="18">
    <source>
        <dbReference type="EMBL" id="EOY23078.1"/>
    </source>
</evidence>
<keyword evidence="6" id="KW-0479">Metal-binding</keyword>
<dbReference type="InterPro" id="IPR011009">
    <property type="entry name" value="Kinase-like_dom_sf"/>
</dbReference>
<evidence type="ECO:0000256" key="12">
    <source>
        <dbReference type="ARBA" id="ARBA00024334"/>
    </source>
</evidence>
<dbReference type="Gene3D" id="1.10.510.10">
    <property type="entry name" value="Transferase(Phosphotransferase) domain 1"/>
    <property type="match status" value="1"/>
</dbReference>
<comment type="similarity">
    <text evidence="12">Belongs to the protein kinase superfamily. Ser/Thr protein kinase family. CDPK subfamily.</text>
</comment>
<keyword evidence="4" id="KW-0597">Phosphoprotein</keyword>
<keyword evidence="9 18" id="KW-0418">Kinase</keyword>
<dbReference type="PROSITE" id="PS00108">
    <property type="entry name" value="PROTEIN_KINASE_ST"/>
    <property type="match status" value="1"/>
</dbReference>
<evidence type="ECO:0000256" key="16">
    <source>
        <dbReference type="RuleBase" id="RU000304"/>
    </source>
</evidence>
<dbReference type="Proteomes" id="UP000026915">
    <property type="component" value="Chromosome 3"/>
</dbReference>
<dbReference type="AlphaFoldDB" id="A0A061G107"/>
<comment type="catalytic activity">
    <reaction evidence="14">
        <text>L-seryl-[protein] + ATP = O-phospho-L-seryl-[protein] + ADP + H(+)</text>
        <dbReference type="Rhea" id="RHEA:17989"/>
        <dbReference type="Rhea" id="RHEA-COMP:9863"/>
        <dbReference type="Rhea" id="RHEA-COMP:11604"/>
        <dbReference type="ChEBI" id="CHEBI:15378"/>
        <dbReference type="ChEBI" id="CHEBI:29999"/>
        <dbReference type="ChEBI" id="CHEBI:30616"/>
        <dbReference type="ChEBI" id="CHEBI:83421"/>
        <dbReference type="ChEBI" id="CHEBI:456216"/>
        <dbReference type="EC" id="2.7.11.1"/>
    </reaction>
</comment>
<dbReference type="FunFam" id="3.30.200.20:FF:000004">
    <property type="entry name" value="Calcium-dependent protein kinase 1"/>
    <property type="match status" value="1"/>
</dbReference>
<dbReference type="PROSITE" id="PS00107">
    <property type="entry name" value="PROTEIN_KINASE_ATP"/>
    <property type="match status" value="1"/>
</dbReference>
<dbReference type="GO" id="GO:0005524">
    <property type="term" value="F:ATP binding"/>
    <property type="evidence" value="ECO:0007669"/>
    <property type="project" value="UniProtKB-UniRule"/>
</dbReference>
<keyword evidence="8 15" id="KW-0547">Nucleotide-binding</keyword>
<evidence type="ECO:0000256" key="9">
    <source>
        <dbReference type="ARBA" id="ARBA00022777"/>
    </source>
</evidence>
<dbReference type="PANTHER" id="PTHR24349">
    <property type="entry name" value="SERINE/THREONINE-PROTEIN KINASE"/>
    <property type="match status" value="1"/>
</dbReference>
<dbReference type="EC" id="2.7.11.1" evidence="2"/>
<evidence type="ECO:0000256" key="8">
    <source>
        <dbReference type="ARBA" id="ARBA00022741"/>
    </source>
</evidence>